<dbReference type="InterPro" id="IPR012677">
    <property type="entry name" value="Nucleotide-bd_a/b_plait_sf"/>
</dbReference>
<evidence type="ECO:0000256" key="2">
    <source>
        <dbReference type="SAM" id="MobiDB-lite"/>
    </source>
</evidence>
<feature type="compositionally biased region" description="Basic and acidic residues" evidence="2">
    <location>
        <begin position="1"/>
        <end position="14"/>
    </location>
</feature>
<feature type="compositionally biased region" description="Gly residues" evidence="2">
    <location>
        <begin position="324"/>
        <end position="333"/>
    </location>
</feature>
<dbReference type="InterPro" id="IPR035979">
    <property type="entry name" value="RBD_domain_sf"/>
</dbReference>
<evidence type="ECO:0000313" key="4">
    <source>
        <dbReference type="EMBL" id="TPX74350.1"/>
    </source>
</evidence>
<evidence type="ECO:0000313" key="5">
    <source>
        <dbReference type="Proteomes" id="UP000320333"/>
    </source>
</evidence>
<dbReference type="EMBL" id="QEAP01000130">
    <property type="protein sequence ID" value="TPX74350.1"/>
    <property type="molecule type" value="Genomic_DNA"/>
</dbReference>
<gene>
    <name evidence="4" type="ORF">CcCBS67573_g04377</name>
</gene>
<feature type="domain" description="Chromatin target of PRMT1 protein C-terminal" evidence="3">
    <location>
        <begin position="232"/>
        <end position="283"/>
    </location>
</feature>
<dbReference type="SUPFAM" id="SSF54928">
    <property type="entry name" value="RNA-binding domain, RBD"/>
    <property type="match status" value="1"/>
</dbReference>
<protein>
    <recommendedName>
        <fullName evidence="3">Chromatin target of PRMT1 protein C-terminal domain-containing protein</fullName>
    </recommendedName>
</protein>
<dbReference type="OrthoDB" id="346839at2759"/>
<accession>A0A507FFI9</accession>
<keyword evidence="1" id="KW-0694">RNA-binding</keyword>
<reference evidence="4 5" key="1">
    <citation type="journal article" date="2019" name="Sci. Rep.">
        <title>Comparative genomics of chytrid fungi reveal insights into the obligate biotrophic and pathogenic lifestyle of Synchytrium endobioticum.</title>
        <authorList>
            <person name="van de Vossenberg B.T.L.H."/>
            <person name="Warris S."/>
            <person name="Nguyen H.D.T."/>
            <person name="van Gent-Pelzer M.P.E."/>
            <person name="Joly D.L."/>
            <person name="van de Geest H.C."/>
            <person name="Bonants P.J.M."/>
            <person name="Smith D.S."/>
            <person name="Levesque C.A."/>
            <person name="van der Lee T.A.J."/>
        </authorList>
    </citation>
    <scope>NUCLEOTIDE SEQUENCE [LARGE SCALE GENOMIC DNA]</scope>
    <source>
        <strain evidence="4 5">CBS 675.73</strain>
    </source>
</reference>
<organism evidence="4 5">
    <name type="scientific">Chytriomyces confervae</name>
    <dbReference type="NCBI Taxonomy" id="246404"/>
    <lineage>
        <taxon>Eukaryota</taxon>
        <taxon>Fungi</taxon>
        <taxon>Fungi incertae sedis</taxon>
        <taxon>Chytridiomycota</taxon>
        <taxon>Chytridiomycota incertae sedis</taxon>
        <taxon>Chytridiomycetes</taxon>
        <taxon>Chytridiales</taxon>
        <taxon>Chytriomycetaceae</taxon>
        <taxon>Chytriomyces</taxon>
    </lineage>
</organism>
<dbReference type="GO" id="GO:0005634">
    <property type="term" value="C:nucleus"/>
    <property type="evidence" value="ECO:0007669"/>
    <property type="project" value="TreeGrafter"/>
</dbReference>
<proteinExistence type="predicted"/>
<dbReference type="AlphaFoldDB" id="A0A507FFI9"/>
<evidence type="ECO:0000256" key="1">
    <source>
        <dbReference type="ARBA" id="ARBA00022884"/>
    </source>
</evidence>
<comment type="caution">
    <text evidence="4">The sequence shown here is derived from an EMBL/GenBank/DDBJ whole genome shotgun (WGS) entry which is preliminary data.</text>
</comment>
<dbReference type="STRING" id="246404.A0A507FFI9"/>
<feature type="compositionally biased region" description="Basic and acidic residues" evidence="2">
    <location>
        <begin position="302"/>
        <end position="311"/>
    </location>
</feature>
<dbReference type="GO" id="GO:0003729">
    <property type="term" value="F:mRNA binding"/>
    <property type="evidence" value="ECO:0007669"/>
    <property type="project" value="TreeGrafter"/>
</dbReference>
<dbReference type="InterPro" id="IPR051229">
    <property type="entry name" value="ALYREF_mRNA_export"/>
</dbReference>
<feature type="region of interest" description="Disordered" evidence="2">
    <location>
        <begin position="1"/>
        <end position="71"/>
    </location>
</feature>
<dbReference type="PANTHER" id="PTHR19965:SF82">
    <property type="entry name" value="THO COMPLEX SUBUNIT 4"/>
    <property type="match status" value="1"/>
</dbReference>
<dbReference type="Proteomes" id="UP000320333">
    <property type="component" value="Unassembled WGS sequence"/>
</dbReference>
<dbReference type="InterPro" id="IPR025715">
    <property type="entry name" value="FoP_C"/>
</dbReference>
<feature type="region of interest" description="Disordered" evidence="2">
    <location>
        <begin position="224"/>
        <end position="340"/>
    </location>
</feature>
<name>A0A507FFI9_9FUNG</name>
<dbReference type="Gene3D" id="3.30.70.330">
    <property type="match status" value="1"/>
</dbReference>
<feature type="compositionally biased region" description="Basic and acidic residues" evidence="2">
    <location>
        <begin position="30"/>
        <end position="63"/>
    </location>
</feature>
<dbReference type="Pfam" id="PF13865">
    <property type="entry name" value="FoP_duplication"/>
    <property type="match status" value="1"/>
</dbReference>
<dbReference type="PANTHER" id="PTHR19965">
    <property type="entry name" value="RNA AND EXPORT FACTOR BINDING PROTEIN"/>
    <property type="match status" value="1"/>
</dbReference>
<sequence>MDKSLDELITESRRSRARGGTADGVGFMSARKERERGGRRERRRTPYEHNDNRQTGDGSDLRKAIGKGRGGKQGEWVGYPLALENLHFNVMPKDITAFISQTDDKVTVAIDYDEAGRSLGTAKIYFSTSEAAAEGQKALHGMSLLGSIVSAEIVPVQDRVMHDVDSAIIDSNSDAYGGNDNGEYAYKSILDRMGRNRPSAYAAGNGSVLDRLGSRVLDRLGPTVIYNQSTRSQDGRHRQTGGSRGERSSNSGRGRARPVNPEDLDKEMDSYMSGDGNPVVLEEEVDNGSWKSDRGGNYSSEGRGDVRKEFVDFDAPSNDPYTTVGGGSGGGRGLLDYGDL</sequence>
<keyword evidence="5" id="KW-1185">Reference proteome</keyword>
<evidence type="ECO:0000259" key="3">
    <source>
        <dbReference type="Pfam" id="PF13865"/>
    </source>
</evidence>